<feature type="compositionally biased region" description="Polar residues" evidence="1">
    <location>
        <begin position="28"/>
        <end position="42"/>
    </location>
</feature>
<name>A0A813FNJ8_POLGL</name>
<feature type="region of interest" description="Disordered" evidence="1">
    <location>
        <begin position="1"/>
        <end position="104"/>
    </location>
</feature>
<protein>
    <submittedName>
        <fullName evidence="2">Uncharacterized protein</fullName>
    </submittedName>
</protein>
<keyword evidence="4" id="KW-1185">Reference proteome</keyword>
<sequence length="158" mass="18154">MRRKDLAPQRLDYPAADSGRKGKRKGNQQKAAINKTNAQATHTKTKKQPQRNHNDNNNNNTDRDNRNNNANDNNSANNKNTNNNTNTNTTNNNNKNTNNSLIPWNGKGPWPVDLYRGVARKINRDIETIFLQARFHGAEKGHGYTHMRQIRLGMHWCR</sequence>
<dbReference type="AlphaFoldDB" id="A0A813FNJ8"/>
<dbReference type="Proteomes" id="UP000654075">
    <property type="component" value="Unassembled WGS sequence"/>
</dbReference>
<reference evidence="2" key="1">
    <citation type="submission" date="2021-02" db="EMBL/GenBank/DDBJ databases">
        <authorList>
            <person name="Dougan E. K."/>
            <person name="Rhodes N."/>
            <person name="Thang M."/>
            <person name="Chan C."/>
        </authorList>
    </citation>
    <scope>NUCLEOTIDE SEQUENCE</scope>
</reference>
<feature type="compositionally biased region" description="Low complexity" evidence="1">
    <location>
        <begin position="67"/>
        <end position="100"/>
    </location>
</feature>
<proteinExistence type="predicted"/>
<gene>
    <name evidence="2" type="ORF">PGLA1383_LOCUS31457</name>
    <name evidence="3" type="ORF">PGLA2088_LOCUS29361</name>
</gene>
<dbReference type="EMBL" id="CAJNNV010025298">
    <property type="protein sequence ID" value="CAE8613705.1"/>
    <property type="molecule type" value="Genomic_DNA"/>
</dbReference>
<accession>A0A813FNJ8</accession>
<organism evidence="2 4">
    <name type="scientific">Polarella glacialis</name>
    <name type="common">Dinoflagellate</name>
    <dbReference type="NCBI Taxonomy" id="89957"/>
    <lineage>
        <taxon>Eukaryota</taxon>
        <taxon>Sar</taxon>
        <taxon>Alveolata</taxon>
        <taxon>Dinophyceae</taxon>
        <taxon>Suessiales</taxon>
        <taxon>Suessiaceae</taxon>
        <taxon>Polarella</taxon>
    </lineage>
</organism>
<dbReference type="Proteomes" id="UP000626109">
    <property type="component" value="Unassembled WGS sequence"/>
</dbReference>
<dbReference type="EMBL" id="CAJNNW010028274">
    <property type="protein sequence ID" value="CAE8695460.1"/>
    <property type="molecule type" value="Genomic_DNA"/>
</dbReference>
<evidence type="ECO:0000313" key="3">
    <source>
        <dbReference type="EMBL" id="CAE8695460.1"/>
    </source>
</evidence>
<evidence type="ECO:0000313" key="2">
    <source>
        <dbReference type="EMBL" id="CAE8613705.1"/>
    </source>
</evidence>
<evidence type="ECO:0000256" key="1">
    <source>
        <dbReference type="SAM" id="MobiDB-lite"/>
    </source>
</evidence>
<comment type="caution">
    <text evidence="2">The sequence shown here is derived from an EMBL/GenBank/DDBJ whole genome shotgun (WGS) entry which is preliminary data.</text>
</comment>
<evidence type="ECO:0000313" key="4">
    <source>
        <dbReference type="Proteomes" id="UP000654075"/>
    </source>
</evidence>